<proteinExistence type="predicted"/>
<dbReference type="OrthoDB" id="9815351at2"/>
<organism evidence="1">
    <name type="scientific">Dechloromonas aromatica (strain RCB)</name>
    <dbReference type="NCBI Taxonomy" id="159087"/>
    <lineage>
        <taxon>Bacteria</taxon>
        <taxon>Pseudomonadati</taxon>
        <taxon>Pseudomonadota</taxon>
        <taxon>Betaproteobacteria</taxon>
        <taxon>Rhodocyclales</taxon>
        <taxon>Azonexaceae</taxon>
        <taxon>Dechloromonas</taxon>
    </lineage>
</organism>
<dbReference type="CDD" id="cd03801">
    <property type="entry name" value="GT4_PimA-like"/>
    <property type="match status" value="1"/>
</dbReference>
<gene>
    <name evidence="1" type="ordered locus">Daro_1274</name>
</gene>
<dbReference type="HOGENOM" id="CLU_062433_0_0_4"/>
<dbReference type="Pfam" id="PF13692">
    <property type="entry name" value="Glyco_trans_1_4"/>
    <property type="match status" value="1"/>
</dbReference>
<sequence length="359" mass="40378">MKVLALTRYGRAGASSRIRFLQFLPHLEQHGVFMDIAPLLRDAYLTRLYAGGGRAMMEIAIDYLRRISQLFKIKQYDLLWIEKELFPDLPSWVETWLNRLGIRYVVDYDDAIFHNYDLSRNPLRRCLAEKIDSVMRSASVVVCGNHYLAERALRAGSKAVEILPTVVDLDRYSVRPIEPSVFVTIGWIGSPATAKYLPLVAPSLRLLAEKFPLKLCVVGANPEMEGVEVVSRQWSELSEVRDIQSFDIGIMPLEDSPWERGKCGYKLIQYMACGIPVVGSPIGVNREIVRHGENGYLASTPDEWIEALSELIANSTQRGYMGAVGRGLVEKEYCVQVVAPKLAEVFSRAIYQEDSACAA</sequence>
<dbReference type="SUPFAM" id="SSF53756">
    <property type="entry name" value="UDP-Glycosyltransferase/glycogen phosphorylase"/>
    <property type="match status" value="1"/>
</dbReference>
<accession>Q47GK5</accession>
<protein>
    <submittedName>
        <fullName evidence="1">Glycosyl transferase, group 1</fullName>
    </submittedName>
</protein>
<dbReference type="EMBL" id="CP000089">
    <property type="protein sequence ID" value="AAZ46026.1"/>
    <property type="molecule type" value="Genomic_DNA"/>
</dbReference>
<dbReference type="eggNOG" id="COG0438">
    <property type="taxonomic scope" value="Bacteria"/>
</dbReference>
<dbReference type="GO" id="GO:0016740">
    <property type="term" value="F:transferase activity"/>
    <property type="evidence" value="ECO:0007669"/>
    <property type="project" value="UniProtKB-KW"/>
</dbReference>
<dbReference type="Gene3D" id="3.40.50.2000">
    <property type="entry name" value="Glycogen Phosphorylase B"/>
    <property type="match status" value="2"/>
</dbReference>
<reference evidence="1" key="1">
    <citation type="submission" date="2005-08" db="EMBL/GenBank/DDBJ databases">
        <title>Complete sequence of Dechloromonas aromatica RCB.</title>
        <authorList>
            <person name="Salinero K.K."/>
            <person name="Copeland A."/>
            <person name="Lucas S."/>
            <person name="Lapidus A."/>
            <person name="Barry K."/>
            <person name="Detter J.C."/>
            <person name="Glavina T."/>
            <person name="Hammon N."/>
            <person name="Israni S."/>
            <person name="Pitluck S."/>
            <person name="Di Bartolo G."/>
            <person name="Trong S."/>
            <person name="Schmutz J."/>
            <person name="Larimer F."/>
            <person name="Land M."/>
            <person name="Ivanova N."/>
            <person name="Richardson P."/>
        </authorList>
    </citation>
    <scope>NUCLEOTIDE SEQUENCE</scope>
    <source>
        <strain evidence="1">RCB</strain>
    </source>
</reference>
<dbReference type="CAZy" id="GT4">
    <property type="family name" value="Glycosyltransferase Family 4"/>
</dbReference>
<dbReference type="PANTHER" id="PTHR12526">
    <property type="entry name" value="GLYCOSYLTRANSFERASE"/>
    <property type="match status" value="1"/>
</dbReference>
<keyword evidence="1" id="KW-0808">Transferase</keyword>
<dbReference type="STRING" id="159087.Daro_1274"/>
<name>Q47GK5_DECAR</name>
<evidence type="ECO:0000313" key="1">
    <source>
        <dbReference type="EMBL" id="AAZ46026.1"/>
    </source>
</evidence>
<dbReference type="AlphaFoldDB" id="Q47GK5"/>
<dbReference type="KEGG" id="dar:Daro_1274"/>